<comment type="caution">
    <text evidence="2">The sequence shown here is derived from an EMBL/GenBank/DDBJ whole genome shotgun (WGS) entry which is preliminary data.</text>
</comment>
<accession>A0AAD6APM4</accession>
<organism evidence="2 3">
    <name type="scientific">Pogonophryne albipinna</name>
    <dbReference type="NCBI Taxonomy" id="1090488"/>
    <lineage>
        <taxon>Eukaryota</taxon>
        <taxon>Metazoa</taxon>
        <taxon>Chordata</taxon>
        <taxon>Craniata</taxon>
        <taxon>Vertebrata</taxon>
        <taxon>Euteleostomi</taxon>
        <taxon>Actinopterygii</taxon>
        <taxon>Neopterygii</taxon>
        <taxon>Teleostei</taxon>
        <taxon>Neoteleostei</taxon>
        <taxon>Acanthomorphata</taxon>
        <taxon>Eupercaria</taxon>
        <taxon>Perciformes</taxon>
        <taxon>Notothenioidei</taxon>
        <taxon>Pogonophryne</taxon>
    </lineage>
</organism>
<dbReference type="EMBL" id="JAPTMU010000018">
    <property type="protein sequence ID" value="KAJ4928462.1"/>
    <property type="molecule type" value="Genomic_DNA"/>
</dbReference>
<proteinExistence type="predicted"/>
<sequence>MRPGESLEGSRSARGRCIGVNNITNSSTERFLAHPSSAMKRGTTKRRMRGTKESMSDGGMTVMRCFLWSLLLCSLSSRAQDLHEMT</sequence>
<feature type="region of interest" description="Disordered" evidence="1">
    <location>
        <begin position="36"/>
        <end position="56"/>
    </location>
</feature>
<dbReference type="Proteomes" id="UP001219934">
    <property type="component" value="Unassembled WGS sequence"/>
</dbReference>
<protein>
    <submittedName>
        <fullName evidence="2">Uncharacterized protein</fullName>
    </submittedName>
</protein>
<feature type="non-terminal residue" evidence="2">
    <location>
        <position position="1"/>
    </location>
</feature>
<evidence type="ECO:0000313" key="3">
    <source>
        <dbReference type="Proteomes" id="UP001219934"/>
    </source>
</evidence>
<evidence type="ECO:0000313" key="2">
    <source>
        <dbReference type="EMBL" id="KAJ4928462.1"/>
    </source>
</evidence>
<evidence type="ECO:0000256" key="1">
    <source>
        <dbReference type="SAM" id="MobiDB-lite"/>
    </source>
</evidence>
<keyword evidence="3" id="KW-1185">Reference proteome</keyword>
<reference evidence="2" key="1">
    <citation type="submission" date="2022-11" db="EMBL/GenBank/DDBJ databases">
        <title>Chromosome-level genome of Pogonophryne albipinna.</title>
        <authorList>
            <person name="Jo E."/>
        </authorList>
    </citation>
    <scope>NUCLEOTIDE SEQUENCE</scope>
    <source>
        <strain evidence="2">SGF0006</strain>
        <tissue evidence="2">Muscle</tissue>
    </source>
</reference>
<dbReference type="AlphaFoldDB" id="A0AAD6APM4"/>
<gene>
    <name evidence="2" type="ORF">JOQ06_016254</name>
</gene>
<name>A0AAD6APM4_9TELE</name>